<reference evidence="9" key="1">
    <citation type="submission" date="2021-01" db="EMBL/GenBank/DDBJ databases">
        <authorList>
            <person name="Corre E."/>
            <person name="Pelletier E."/>
            <person name="Niang G."/>
            <person name="Scheremetjew M."/>
            <person name="Finn R."/>
            <person name="Kale V."/>
            <person name="Holt S."/>
            <person name="Cochrane G."/>
            <person name="Meng A."/>
            <person name="Brown T."/>
            <person name="Cohen L."/>
        </authorList>
    </citation>
    <scope>NUCLEOTIDE SEQUENCE</scope>
    <source>
        <strain evidence="9">OF101</strain>
    </source>
</reference>
<evidence type="ECO:0000256" key="7">
    <source>
        <dbReference type="SAM" id="Phobius"/>
    </source>
</evidence>
<dbReference type="CDD" id="cd00051">
    <property type="entry name" value="EFh"/>
    <property type="match status" value="1"/>
</dbReference>
<evidence type="ECO:0000256" key="6">
    <source>
        <dbReference type="SAM" id="MobiDB-lite"/>
    </source>
</evidence>
<dbReference type="SMART" id="SM00054">
    <property type="entry name" value="EFh"/>
    <property type="match status" value="2"/>
</dbReference>
<dbReference type="Gene3D" id="1.10.238.10">
    <property type="entry name" value="EF-hand"/>
    <property type="match status" value="1"/>
</dbReference>
<proteinExistence type="predicted"/>
<feature type="region of interest" description="Disordered" evidence="6">
    <location>
        <begin position="443"/>
        <end position="462"/>
    </location>
</feature>
<evidence type="ECO:0000256" key="3">
    <source>
        <dbReference type="ARBA" id="ARBA00022837"/>
    </source>
</evidence>
<dbReference type="InterPro" id="IPR018247">
    <property type="entry name" value="EF_Hand_1_Ca_BS"/>
</dbReference>
<evidence type="ECO:0000256" key="2">
    <source>
        <dbReference type="ARBA" id="ARBA00022692"/>
    </source>
</evidence>
<dbReference type="Pfam" id="PF00520">
    <property type="entry name" value="Ion_trans"/>
    <property type="match status" value="1"/>
</dbReference>
<keyword evidence="4 7" id="KW-1133">Transmembrane helix</keyword>
<evidence type="ECO:0000313" key="9">
    <source>
        <dbReference type="EMBL" id="CAD9134967.1"/>
    </source>
</evidence>
<evidence type="ECO:0000259" key="8">
    <source>
        <dbReference type="PROSITE" id="PS50222"/>
    </source>
</evidence>
<dbReference type="InterPro" id="IPR005821">
    <property type="entry name" value="Ion_trans_dom"/>
</dbReference>
<dbReference type="PROSITE" id="PS50222">
    <property type="entry name" value="EF_HAND_2"/>
    <property type="match status" value="2"/>
</dbReference>
<feature type="region of interest" description="Disordered" evidence="6">
    <location>
        <begin position="266"/>
        <end position="350"/>
    </location>
</feature>
<dbReference type="InterPro" id="IPR011992">
    <property type="entry name" value="EF-hand-dom_pair"/>
</dbReference>
<dbReference type="GO" id="GO:0005216">
    <property type="term" value="F:monoatomic ion channel activity"/>
    <property type="evidence" value="ECO:0007669"/>
    <property type="project" value="InterPro"/>
</dbReference>
<accession>A0A7S1QGB9</accession>
<dbReference type="Pfam" id="PF13499">
    <property type="entry name" value="EF-hand_7"/>
    <property type="match status" value="1"/>
</dbReference>
<evidence type="ECO:0000256" key="5">
    <source>
        <dbReference type="ARBA" id="ARBA00023136"/>
    </source>
</evidence>
<keyword evidence="3" id="KW-0106">Calcium</keyword>
<dbReference type="AlphaFoldDB" id="A0A7S1QGB9"/>
<feature type="domain" description="EF-hand" evidence="8">
    <location>
        <begin position="139"/>
        <end position="174"/>
    </location>
</feature>
<dbReference type="InterPro" id="IPR002048">
    <property type="entry name" value="EF_hand_dom"/>
</dbReference>
<dbReference type="GO" id="GO:0016020">
    <property type="term" value="C:membrane"/>
    <property type="evidence" value="ECO:0007669"/>
    <property type="project" value="UniProtKB-SubCell"/>
</dbReference>
<dbReference type="SUPFAM" id="SSF47473">
    <property type="entry name" value="EF-hand"/>
    <property type="match status" value="1"/>
</dbReference>
<keyword evidence="2 7" id="KW-0812">Transmembrane</keyword>
<feature type="compositionally biased region" description="Low complexity" evidence="6">
    <location>
        <begin position="284"/>
        <end position="297"/>
    </location>
</feature>
<dbReference type="EMBL" id="HBGE01039898">
    <property type="protein sequence ID" value="CAD9134967.1"/>
    <property type="molecule type" value="Transcribed_RNA"/>
</dbReference>
<protein>
    <recommendedName>
        <fullName evidence="8">EF-hand domain-containing protein</fullName>
    </recommendedName>
</protein>
<feature type="transmembrane region" description="Helical" evidence="7">
    <location>
        <begin position="60"/>
        <end position="81"/>
    </location>
</feature>
<dbReference type="Gene3D" id="1.10.287.70">
    <property type="match status" value="1"/>
</dbReference>
<evidence type="ECO:0000256" key="4">
    <source>
        <dbReference type="ARBA" id="ARBA00022989"/>
    </source>
</evidence>
<dbReference type="PROSITE" id="PS00018">
    <property type="entry name" value="EF_HAND_1"/>
    <property type="match status" value="1"/>
</dbReference>
<dbReference type="GO" id="GO:0005509">
    <property type="term" value="F:calcium ion binding"/>
    <property type="evidence" value="ECO:0007669"/>
    <property type="project" value="InterPro"/>
</dbReference>
<sequence length="462" mass="51170">MMSAFFPVMWGIVFIAVILLVWSLLAVQILHPINLEVEAQGIYADCTRCPHAFASVWNAFLTFAQTLVFGDSWGAVALPIIEEKWWTIIIFFLAFATIGLAAMNLILAAIVDSGAQAREAALEARNEKVREKEEEDKKRKAAHLLVLCQELDTDESGKLSREELLSGFDKNTDFREAVTTMKFCREDIEVLFAILDKDLSGDVDYTEFLDVMEHAQGEDMQQMMVFMKFAIMDLWMKRQQQDSDVAEKIDGLRKLIDSKAFSCQDSCASEGPTPISAVPQKGVSSPRPQQPQQSRARTPIPKRKAASPEPPLRGTRRAREASSRPPDPLLSVKEPNASSPPEPKDTGSGEVACKLVGDWNTLEAAAMPISDVADSLVDSRSHQELVRILKKIVYHTEAHTRSLESLDKAIGGHVPTWRRMGAWNDGLRTEAVALQVDSVLDPTPLPPSEHGLPPGQNCRVGL</sequence>
<keyword evidence="5 7" id="KW-0472">Membrane</keyword>
<feature type="domain" description="EF-hand" evidence="8">
    <location>
        <begin position="183"/>
        <end position="218"/>
    </location>
</feature>
<comment type="subcellular location">
    <subcellularLocation>
        <location evidence="1">Membrane</location>
        <topology evidence="1">Multi-pass membrane protein</topology>
    </subcellularLocation>
</comment>
<evidence type="ECO:0000256" key="1">
    <source>
        <dbReference type="ARBA" id="ARBA00004141"/>
    </source>
</evidence>
<name>A0A7S1QGB9_ALECA</name>
<feature type="transmembrane region" description="Helical" evidence="7">
    <location>
        <begin position="88"/>
        <end position="111"/>
    </location>
</feature>
<gene>
    <name evidence="9" type="ORF">ACAT0790_LOCUS24017</name>
</gene>
<organism evidence="9">
    <name type="scientific">Alexandrium catenella</name>
    <name type="common">Red tide dinoflagellate</name>
    <name type="synonym">Gonyaulax catenella</name>
    <dbReference type="NCBI Taxonomy" id="2925"/>
    <lineage>
        <taxon>Eukaryota</taxon>
        <taxon>Sar</taxon>
        <taxon>Alveolata</taxon>
        <taxon>Dinophyceae</taxon>
        <taxon>Gonyaulacales</taxon>
        <taxon>Pyrocystaceae</taxon>
        <taxon>Alexandrium</taxon>
    </lineage>
</organism>